<dbReference type="Pfam" id="PF13384">
    <property type="entry name" value="HTH_23"/>
    <property type="match status" value="1"/>
</dbReference>
<gene>
    <name evidence="1" type="ORF">GW779_06910</name>
</gene>
<evidence type="ECO:0000313" key="2">
    <source>
        <dbReference type="Proteomes" id="UP000738826"/>
    </source>
</evidence>
<sequence length="50" mass="6212">MKERLLVMIYLYEGKCLNDIVKLSKRCERTIWLWIKRWNDYGYDGLIPKF</sequence>
<dbReference type="Proteomes" id="UP000738826">
    <property type="component" value="Unassembled WGS sequence"/>
</dbReference>
<dbReference type="AlphaFoldDB" id="A0A8J7YVZ1"/>
<feature type="non-terminal residue" evidence="1">
    <location>
        <position position="50"/>
    </location>
</feature>
<accession>A0A8J7YVZ1</accession>
<protein>
    <submittedName>
        <fullName evidence="1">Helix-turn-helix domain-containing protein</fullName>
    </submittedName>
</protein>
<evidence type="ECO:0000313" key="1">
    <source>
        <dbReference type="EMBL" id="NCS92107.1"/>
    </source>
</evidence>
<dbReference type="EMBL" id="JAACQH010000190">
    <property type="protein sequence ID" value="NCS92107.1"/>
    <property type="molecule type" value="Genomic_DNA"/>
</dbReference>
<reference evidence="1" key="1">
    <citation type="submission" date="2019-11" db="EMBL/GenBank/DDBJ databases">
        <title>Lipid analysis of CO2-rich subsurface aquifers suggests an autotrophy-based deep biosphere with lysolipids enriched in CPR bacteria.</title>
        <authorList>
            <person name="Probst A.J."/>
            <person name="Elling F.J."/>
            <person name="Castelle C.J."/>
            <person name="Zhu Q."/>
            <person name="Elvert M."/>
            <person name="Birarda G."/>
            <person name="Holman H.-Y."/>
            <person name="Lane K.R."/>
            <person name="Ladd B."/>
            <person name="Ryan M.C."/>
            <person name="Woyke T."/>
            <person name="Hinrichs K.-U."/>
            <person name="Banfield J.F."/>
        </authorList>
    </citation>
    <scope>NUCLEOTIDE SEQUENCE</scope>
    <source>
        <strain evidence="1">CG_2015-04_33_537</strain>
    </source>
</reference>
<organism evidence="1 2">
    <name type="scientific">Candidatus Altarchaeum hamiconexum</name>
    <dbReference type="NCBI Taxonomy" id="1803513"/>
    <lineage>
        <taxon>Archaea</taxon>
        <taxon>Candidatus Altarchaeota</taxon>
        <taxon>Candidatus Altiarchaeia</taxon>
        <taxon>Candidatus Altarchaeales</taxon>
        <taxon>Candidatus Altarchaeaceae</taxon>
        <taxon>Candidatus Altarchaeum</taxon>
    </lineage>
</organism>
<proteinExistence type="predicted"/>
<name>A0A8J7YVZ1_9ARCH</name>
<comment type="caution">
    <text evidence="1">The sequence shown here is derived from an EMBL/GenBank/DDBJ whole genome shotgun (WGS) entry which is preliminary data.</text>
</comment>